<reference evidence="1" key="1">
    <citation type="submission" date="2018-02" db="EMBL/GenBank/DDBJ databases">
        <title>Rhizophora mucronata_Transcriptome.</title>
        <authorList>
            <person name="Meera S.P."/>
            <person name="Sreeshan A."/>
            <person name="Augustine A."/>
        </authorList>
    </citation>
    <scope>NUCLEOTIDE SEQUENCE</scope>
    <source>
        <tissue evidence="1">Leaf</tissue>
    </source>
</reference>
<sequence>MKSICKMKKSKDKDKWRQKMLAEIGKVSLCHHQEKGPQDTN</sequence>
<organism evidence="1">
    <name type="scientific">Rhizophora mucronata</name>
    <name type="common">Asiatic mangrove</name>
    <dbReference type="NCBI Taxonomy" id="61149"/>
    <lineage>
        <taxon>Eukaryota</taxon>
        <taxon>Viridiplantae</taxon>
        <taxon>Streptophyta</taxon>
        <taxon>Embryophyta</taxon>
        <taxon>Tracheophyta</taxon>
        <taxon>Spermatophyta</taxon>
        <taxon>Magnoliopsida</taxon>
        <taxon>eudicotyledons</taxon>
        <taxon>Gunneridae</taxon>
        <taxon>Pentapetalae</taxon>
        <taxon>rosids</taxon>
        <taxon>fabids</taxon>
        <taxon>Malpighiales</taxon>
        <taxon>Rhizophoraceae</taxon>
        <taxon>Rhizophora</taxon>
    </lineage>
</organism>
<evidence type="ECO:0000313" key="1">
    <source>
        <dbReference type="EMBL" id="MBX38310.1"/>
    </source>
</evidence>
<name>A0A2P2N799_RHIMU</name>
<dbReference type="EMBL" id="GGEC01057826">
    <property type="protein sequence ID" value="MBX38310.1"/>
    <property type="molecule type" value="Transcribed_RNA"/>
</dbReference>
<accession>A0A2P2N799</accession>
<proteinExistence type="predicted"/>
<dbReference type="AlphaFoldDB" id="A0A2P2N799"/>
<protein>
    <submittedName>
        <fullName evidence="1">Uncharacterized protein</fullName>
    </submittedName>
</protein>